<dbReference type="InterPro" id="IPR045599">
    <property type="entry name" value="DUF6456"/>
</dbReference>
<protein>
    <recommendedName>
        <fullName evidence="2">DUF6456 domain-containing protein</fullName>
    </recommendedName>
</protein>
<dbReference type="RefSeq" id="WP_271200180.1">
    <property type="nucleotide sequence ID" value="NZ_BSFL01000002.1"/>
</dbReference>
<accession>A0A9W6JL80</accession>
<comment type="caution">
    <text evidence="3">The sequence shown here is derived from an EMBL/GenBank/DDBJ whole genome shotgun (WGS) entry which is preliminary data.</text>
</comment>
<gene>
    <name evidence="3" type="ORF">GCM10008174_14210</name>
</gene>
<feature type="region of interest" description="Disordered" evidence="1">
    <location>
        <begin position="246"/>
        <end position="266"/>
    </location>
</feature>
<evidence type="ECO:0000313" key="3">
    <source>
        <dbReference type="EMBL" id="GLK79680.1"/>
    </source>
</evidence>
<feature type="domain" description="DUF6456" evidence="2">
    <location>
        <begin position="102"/>
        <end position="236"/>
    </location>
</feature>
<dbReference type="Pfam" id="PF20057">
    <property type="entry name" value="DUF6456"/>
    <property type="match status" value="1"/>
</dbReference>
<organism evidence="3 4">
    <name type="scientific">Methylopila turkensis</name>
    <dbReference type="NCBI Taxonomy" id="1437816"/>
    <lineage>
        <taxon>Bacteria</taxon>
        <taxon>Pseudomonadati</taxon>
        <taxon>Pseudomonadota</taxon>
        <taxon>Alphaproteobacteria</taxon>
        <taxon>Hyphomicrobiales</taxon>
        <taxon>Methylopilaceae</taxon>
        <taxon>Methylopila</taxon>
    </lineage>
</organism>
<evidence type="ECO:0000313" key="4">
    <source>
        <dbReference type="Proteomes" id="UP001143309"/>
    </source>
</evidence>
<dbReference type="AlphaFoldDB" id="A0A9W6JL80"/>
<evidence type="ECO:0000259" key="2">
    <source>
        <dbReference type="Pfam" id="PF20057"/>
    </source>
</evidence>
<dbReference type="EMBL" id="BSFL01000002">
    <property type="protein sequence ID" value="GLK79680.1"/>
    <property type="molecule type" value="Genomic_DNA"/>
</dbReference>
<evidence type="ECO:0000256" key="1">
    <source>
        <dbReference type="SAM" id="MobiDB-lite"/>
    </source>
</evidence>
<keyword evidence="4" id="KW-1185">Reference proteome</keyword>
<name>A0A9W6JL80_9HYPH</name>
<reference evidence="3" key="2">
    <citation type="submission" date="2023-01" db="EMBL/GenBank/DDBJ databases">
        <authorList>
            <person name="Sun Q."/>
            <person name="Evtushenko L."/>
        </authorList>
    </citation>
    <scope>NUCLEOTIDE SEQUENCE</scope>
    <source>
        <strain evidence="3">VKM B-2748</strain>
    </source>
</reference>
<reference evidence="3" key="1">
    <citation type="journal article" date="2014" name="Int. J. Syst. Evol. Microbiol.">
        <title>Complete genome sequence of Corynebacterium casei LMG S-19264T (=DSM 44701T), isolated from a smear-ripened cheese.</title>
        <authorList>
            <consortium name="US DOE Joint Genome Institute (JGI-PGF)"/>
            <person name="Walter F."/>
            <person name="Albersmeier A."/>
            <person name="Kalinowski J."/>
            <person name="Ruckert C."/>
        </authorList>
    </citation>
    <scope>NUCLEOTIDE SEQUENCE</scope>
    <source>
        <strain evidence="3">VKM B-2748</strain>
    </source>
</reference>
<proteinExistence type="predicted"/>
<sequence length="266" mass="28120">MPPSRPAAESSIRLEAAERRLLRRVLAAGPEGLAGDVGEAAAEALSRRGLIARRPDGRVVATALGRARAARETGGENGFRAQHQALQRRAVEVDGETAEALVNLDESPLAWLARRKGRDGRPMLASHEVLAGERLRADFSRGQMSPRVTANWDVSAGRAHRGGAGAGAEVADAALAARDRVTRALQAVGPELSGALLDVCCFLKGIEAVERDRGWPARGGKLVLGLALASLARHYGYGDSATGPDRGGRIVGWPETAADELRPRRT</sequence>
<dbReference type="Proteomes" id="UP001143309">
    <property type="component" value="Unassembled WGS sequence"/>
</dbReference>